<reference evidence="2 3" key="1">
    <citation type="submission" date="2023-08" db="EMBL/GenBank/DDBJ databases">
        <title>Complete genome sequence of Geobacillus thermodenitrificans K1041, a genetically tractable strain representative of the genus Geobacillus.</title>
        <authorList>
            <person name="Kani S."/>
            <person name="Suzuki H."/>
        </authorList>
    </citation>
    <scope>NUCLEOTIDE SEQUENCE [LARGE SCALE GENOMIC DNA]</scope>
    <source>
        <strain evidence="2 3">K1041</strain>
    </source>
</reference>
<evidence type="ECO:0000313" key="3">
    <source>
        <dbReference type="Proteomes" id="UP001297580"/>
    </source>
</evidence>
<protein>
    <submittedName>
        <fullName evidence="2">Spore coat protein regulator protein YlbO</fullName>
    </submittedName>
</protein>
<sequence length="112" mass="13587">MKEKQRAINTEKKGMDERLVEQIAELERRLKEVEAENIVLRELAYQSEQRYEQIKQLMKENNELRRQLQQLPQSEETSDVYEEEQPDSWFFHTLRHENAIVPIQSDTKKNEK</sequence>
<keyword evidence="3" id="KW-1185">Reference proteome</keyword>
<name>A0ABY9QI30_GEOTD</name>
<accession>A0ABY9QI30</accession>
<dbReference type="Proteomes" id="UP001297580">
    <property type="component" value="Chromosome"/>
</dbReference>
<organism evidence="2 3">
    <name type="scientific">Geobacillus thermodenitrificans</name>
    <dbReference type="NCBI Taxonomy" id="33940"/>
    <lineage>
        <taxon>Bacteria</taxon>
        <taxon>Bacillati</taxon>
        <taxon>Bacillota</taxon>
        <taxon>Bacilli</taxon>
        <taxon>Bacillales</taxon>
        <taxon>Anoxybacillaceae</taxon>
        <taxon>Geobacillus</taxon>
    </lineage>
</organism>
<proteinExistence type="predicted"/>
<keyword evidence="2" id="KW-0946">Virion</keyword>
<gene>
    <name evidence="2" type="ORF">HSX42_04525</name>
</gene>
<feature type="coiled-coil region" evidence="1">
    <location>
        <begin position="16"/>
        <end position="74"/>
    </location>
</feature>
<keyword evidence="1" id="KW-0175">Coiled coil</keyword>
<dbReference type="RefSeq" id="WP_081157064.1">
    <property type="nucleotide sequence ID" value="NZ_CP017690.1"/>
</dbReference>
<keyword evidence="2" id="KW-0167">Capsid protein</keyword>
<dbReference type="EMBL" id="CP133461">
    <property type="protein sequence ID" value="WMV77054.1"/>
    <property type="molecule type" value="Genomic_DNA"/>
</dbReference>
<evidence type="ECO:0000313" key="2">
    <source>
        <dbReference type="EMBL" id="WMV77054.1"/>
    </source>
</evidence>
<evidence type="ECO:0000256" key="1">
    <source>
        <dbReference type="SAM" id="Coils"/>
    </source>
</evidence>